<protein>
    <submittedName>
        <fullName evidence="1">Unannotated protein</fullName>
    </submittedName>
</protein>
<reference evidence="1" key="1">
    <citation type="submission" date="2020-05" db="EMBL/GenBank/DDBJ databases">
        <authorList>
            <person name="Chiriac C."/>
            <person name="Salcher M."/>
            <person name="Ghai R."/>
            <person name="Kavagutti S V."/>
        </authorList>
    </citation>
    <scope>NUCLEOTIDE SEQUENCE</scope>
</reference>
<name>A0A6J6YV01_9ZZZZ</name>
<organism evidence="1">
    <name type="scientific">freshwater metagenome</name>
    <dbReference type="NCBI Taxonomy" id="449393"/>
    <lineage>
        <taxon>unclassified sequences</taxon>
        <taxon>metagenomes</taxon>
        <taxon>ecological metagenomes</taxon>
    </lineage>
</organism>
<proteinExistence type="predicted"/>
<dbReference type="EMBL" id="CAFAAM010000193">
    <property type="protein sequence ID" value="CAB4813300.1"/>
    <property type="molecule type" value="Genomic_DNA"/>
</dbReference>
<dbReference type="AntiFam" id="ANF00100">
    <property type="entry name" value="Shadow ORF (opposite leuC)"/>
</dbReference>
<evidence type="ECO:0000313" key="1">
    <source>
        <dbReference type="EMBL" id="CAB4813300.1"/>
    </source>
</evidence>
<accession>A0A6J6YV01</accession>
<sequence>MLGESLSGHNVFDFRSADAEGQRAERSVRCSVAIAAHNRHAGHSQTLFRSDHMHDSLTGCAHGMFDNPELGGICAQHINLLARDWIGDGLIDVGSGDVVIFGSDREFGATNGSVTQTQTIEGLR</sequence>
<dbReference type="AlphaFoldDB" id="A0A6J6YV01"/>
<gene>
    <name evidence="1" type="ORF">UFOPK3010_01282</name>
</gene>